<accession>A0A9N9TPV5</accession>
<dbReference type="AlphaFoldDB" id="A0A9N9TPV5"/>
<dbReference type="InterPro" id="IPR013320">
    <property type="entry name" value="ConA-like_dom_sf"/>
</dbReference>
<dbReference type="SMART" id="SM00209">
    <property type="entry name" value="TSP1"/>
    <property type="match status" value="1"/>
</dbReference>
<keyword evidence="4" id="KW-0677">Repeat</keyword>
<evidence type="ECO:0000313" key="9">
    <source>
        <dbReference type="Proteomes" id="UP001153712"/>
    </source>
</evidence>
<evidence type="ECO:0000256" key="6">
    <source>
        <dbReference type="SAM" id="SignalP"/>
    </source>
</evidence>
<reference evidence="8" key="1">
    <citation type="submission" date="2022-01" db="EMBL/GenBank/DDBJ databases">
        <authorList>
            <person name="King R."/>
        </authorList>
    </citation>
    <scope>NUCLEOTIDE SEQUENCE</scope>
</reference>
<dbReference type="InterPro" id="IPR036383">
    <property type="entry name" value="TSP1_rpt_sf"/>
</dbReference>
<dbReference type="InterPro" id="IPR048287">
    <property type="entry name" value="TSPN-like_N"/>
</dbReference>
<dbReference type="PANTHER" id="PTHR22906">
    <property type="entry name" value="PROPERDIN"/>
    <property type="match status" value="1"/>
</dbReference>
<dbReference type="Gene3D" id="2.60.120.200">
    <property type="match status" value="1"/>
</dbReference>
<sequence>MPANLLPGAIHSISILVTLTFLSSTKTHCSSWSTKDNERQVSIEDSALASQIVFRGSTFVPEEAPARPANANSVAAYFFVKNTYKGEASINDLVTNNFGRINVSFPVSVALSGYKVDLQTVPEEYIIFCNLIEGDVRGVAAVKWSESNDYRVWKTLGWSDWGDWSSCSVSCSGGIQQRIRHCNGMKCNGFNVEQRHCNMFSCEDIINPLAIVGHKSFHPGAEKWDRVPDRPSAWRLRPSSYVWLPSKELFHFAQENTLFPGEFSVFLTVRLPNTTMGTIFGVRSRSRQDAYLSLEATSTSASPETPSTLKVIHASPTDGTDVVRIPARLDDGRWHQLAISFRDSRVVDIYVDCKWLLTEILRSHELDIPKDSDVIIGYLFTGDLEQLTIIPRPDVASKQCEDYRVPITDFQEVFNRFRKKAKGKKTS</sequence>
<keyword evidence="9" id="KW-1185">Reference proteome</keyword>
<keyword evidence="2" id="KW-0964">Secreted</keyword>
<feature type="signal peptide" evidence="6">
    <location>
        <begin position="1"/>
        <end position="29"/>
    </location>
</feature>
<comment type="subcellular location">
    <subcellularLocation>
        <location evidence="1">Secreted</location>
    </subcellularLocation>
</comment>
<evidence type="ECO:0000259" key="7">
    <source>
        <dbReference type="SMART" id="SM00210"/>
    </source>
</evidence>
<keyword evidence="3 6" id="KW-0732">Signal</keyword>
<evidence type="ECO:0000256" key="5">
    <source>
        <dbReference type="ARBA" id="ARBA00023157"/>
    </source>
</evidence>
<dbReference type="EMBL" id="OU900096">
    <property type="protein sequence ID" value="CAG9860823.1"/>
    <property type="molecule type" value="Genomic_DNA"/>
</dbReference>
<keyword evidence="5" id="KW-1015">Disulfide bond</keyword>
<dbReference type="Pfam" id="PF00090">
    <property type="entry name" value="TSP_1"/>
    <property type="match status" value="1"/>
</dbReference>
<evidence type="ECO:0000256" key="4">
    <source>
        <dbReference type="ARBA" id="ARBA00022737"/>
    </source>
</evidence>
<dbReference type="InterPro" id="IPR052065">
    <property type="entry name" value="Compl_asym_regulator"/>
</dbReference>
<dbReference type="OrthoDB" id="5989160at2759"/>
<organism evidence="8 9">
    <name type="scientific">Phyllotreta striolata</name>
    <name type="common">Striped flea beetle</name>
    <name type="synonym">Crioceris striolata</name>
    <dbReference type="NCBI Taxonomy" id="444603"/>
    <lineage>
        <taxon>Eukaryota</taxon>
        <taxon>Metazoa</taxon>
        <taxon>Ecdysozoa</taxon>
        <taxon>Arthropoda</taxon>
        <taxon>Hexapoda</taxon>
        <taxon>Insecta</taxon>
        <taxon>Pterygota</taxon>
        <taxon>Neoptera</taxon>
        <taxon>Endopterygota</taxon>
        <taxon>Coleoptera</taxon>
        <taxon>Polyphaga</taxon>
        <taxon>Cucujiformia</taxon>
        <taxon>Chrysomeloidea</taxon>
        <taxon>Chrysomelidae</taxon>
        <taxon>Galerucinae</taxon>
        <taxon>Alticini</taxon>
        <taxon>Phyllotreta</taxon>
    </lineage>
</organism>
<dbReference type="InterPro" id="IPR001791">
    <property type="entry name" value="Laminin_G"/>
</dbReference>
<evidence type="ECO:0000256" key="3">
    <source>
        <dbReference type="ARBA" id="ARBA00022729"/>
    </source>
</evidence>
<dbReference type="Gene3D" id="2.20.100.10">
    <property type="entry name" value="Thrombospondin type-1 (TSP1) repeat"/>
    <property type="match status" value="1"/>
</dbReference>
<evidence type="ECO:0000256" key="1">
    <source>
        <dbReference type="ARBA" id="ARBA00004613"/>
    </source>
</evidence>
<dbReference type="SMART" id="SM00210">
    <property type="entry name" value="TSPN"/>
    <property type="match status" value="1"/>
</dbReference>
<dbReference type="PROSITE" id="PS50092">
    <property type="entry name" value="TSP1"/>
    <property type="match status" value="1"/>
</dbReference>
<dbReference type="Proteomes" id="UP001153712">
    <property type="component" value="Chromosome 3"/>
</dbReference>
<evidence type="ECO:0000313" key="8">
    <source>
        <dbReference type="EMBL" id="CAG9860823.1"/>
    </source>
</evidence>
<name>A0A9N9TPV5_PHYSR</name>
<dbReference type="CDD" id="cd00110">
    <property type="entry name" value="LamG"/>
    <property type="match status" value="1"/>
</dbReference>
<dbReference type="PANTHER" id="PTHR22906:SF43">
    <property type="entry name" value="PROPERDIN"/>
    <property type="match status" value="1"/>
</dbReference>
<protein>
    <recommendedName>
        <fullName evidence="7">Thrombospondin-like N-terminal domain-containing protein</fullName>
    </recommendedName>
</protein>
<feature type="chain" id="PRO_5040417754" description="Thrombospondin-like N-terminal domain-containing protein" evidence="6">
    <location>
        <begin position="30"/>
        <end position="427"/>
    </location>
</feature>
<dbReference type="InterPro" id="IPR000884">
    <property type="entry name" value="TSP1_rpt"/>
</dbReference>
<dbReference type="SUPFAM" id="SSF49899">
    <property type="entry name" value="Concanavalin A-like lectins/glucanases"/>
    <property type="match status" value="1"/>
</dbReference>
<gene>
    <name evidence="8" type="ORF">PHYEVI_LOCUS7171</name>
</gene>
<proteinExistence type="predicted"/>
<feature type="domain" description="Thrombospondin-like N-terminal" evidence="7">
    <location>
        <begin position="208"/>
        <end position="393"/>
    </location>
</feature>
<evidence type="ECO:0000256" key="2">
    <source>
        <dbReference type="ARBA" id="ARBA00022525"/>
    </source>
</evidence>
<dbReference type="SUPFAM" id="SSF82895">
    <property type="entry name" value="TSP-1 type 1 repeat"/>
    <property type="match status" value="1"/>
</dbReference>